<keyword evidence="3" id="KW-1185">Reference proteome</keyword>
<dbReference type="InterPro" id="IPR044730">
    <property type="entry name" value="RNase_H-like_dom_plant"/>
</dbReference>
<proteinExistence type="predicted"/>
<dbReference type="InterPro" id="IPR002156">
    <property type="entry name" value="RNaseH_domain"/>
</dbReference>
<dbReference type="Proteomes" id="UP001234989">
    <property type="component" value="Chromosome 6"/>
</dbReference>
<dbReference type="InterPro" id="IPR012337">
    <property type="entry name" value="RNaseH-like_sf"/>
</dbReference>
<name>A0AAF0TU89_SOLVR</name>
<reference evidence="2" key="1">
    <citation type="submission" date="2023-08" db="EMBL/GenBank/DDBJ databases">
        <title>A de novo genome assembly of Solanum verrucosum Schlechtendal, a Mexican diploid species geographically isolated from the other diploid A-genome species in potato relatives.</title>
        <authorList>
            <person name="Hosaka K."/>
        </authorList>
    </citation>
    <scope>NUCLEOTIDE SEQUENCE</scope>
    <source>
        <tissue evidence="2">Young leaves</tissue>
    </source>
</reference>
<dbReference type="PANTHER" id="PTHR47723:SF7">
    <property type="entry name" value="RNASE H FAMILY PROTEIN"/>
    <property type="match status" value="1"/>
</dbReference>
<accession>A0AAF0TU89</accession>
<evidence type="ECO:0000259" key="1">
    <source>
        <dbReference type="PROSITE" id="PS50879"/>
    </source>
</evidence>
<feature type="domain" description="RNase H type-1" evidence="1">
    <location>
        <begin position="41"/>
        <end position="171"/>
    </location>
</feature>
<dbReference type="Pfam" id="PF13456">
    <property type="entry name" value="RVT_3"/>
    <property type="match status" value="1"/>
</dbReference>
<dbReference type="CDD" id="cd06222">
    <property type="entry name" value="RNase_H_like"/>
    <property type="match status" value="1"/>
</dbReference>
<protein>
    <recommendedName>
        <fullName evidence="1">RNase H type-1 domain-containing protein</fullName>
    </recommendedName>
</protein>
<sequence length="190" mass="21886">MLLHIAFPYLQWHVAWHDLINYIEACKHEIKIIQVNWKTPPTDNFKLNMDGSAMNNPGKIGGGGILRDHQGNMIYAFSIPLGIGSNNLAETLAAQQGIYWCVQHSFKKIILEVDLKLLANWISYKSKPLWQIQQHIRELMRLVRQLEFFECKHIFREANNTTDFLAKGSHNSDNITLIISFLQLLKVATC</sequence>
<dbReference type="PANTHER" id="PTHR47723">
    <property type="entry name" value="OS05G0353850 PROTEIN"/>
    <property type="match status" value="1"/>
</dbReference>
<evidence type="ECO:0000313" key="2">
    <source>
        <dbReference type="EMBL" id="WMV32826.1"/>
    </source>
</evidence>
<dbReference type="GO" id="GO:0003676">
    <property type="term" value="F:nucleic acid binding"/>
    <property type="evidence" value="ECO:0007669"/>
    <property type="project" value="InterPro"/>
</dbReference>
<organism evidence="2 3">
    <name type="scientific">Solanum verrucosum</name>
    <dbReference type="NCBI Taxonomy" id="315347"/>
    <lineage>
        <taxon>Eukaryota</taxon>
        <taxon>Viridiplantae</taxon>
        <taxon>Streptophyta</taxon>
        <taxon>Embryophyta</taxon>
        <taxon>Tracheophyta</taxon>
        <taxon>Spermatophyta</taxon>
        <taxon>Magnoliopsida</taxon>
        <taxon>eudicotyledons</taxon>
        <taxon>Gunneridae</taxon>
        <taxon>Pentapetalae</taxon>
        <taxon>asterids</taxon>
        <taxon>lamiids</taxon>
        <taxon>Solanales</taxon>
        <taxon>Solanaceae</taxon>
        <taxon>Solanoideae</taxon>
        <taxon>Solaneae</taxon>
        <taxon>Solanum</taxon>
    </lineage>
</organism>
<dbReference type="EMBL" id="CP133617">
    <property type="protein sequence ID" value="WMV32826.1"/>
    <property type="molecule type" value="Genomic_DNA"/>
</dbReference>
<dbReference type="AlphaFoldDB" id="A0AAF0TU89"/>
<dbReference type="InterPro" id="IPR036397">
    <property type="entry name" value="RNaseH_sf"/>
</dbReference>
<dbReference type="Gene3D" id="3.30.420.10">
    <property type="entry name" value="Ribonuclease H-like superfamily/Ribonuclease H"/>
    <property type="match status" value="1"/>
</dbReference>
<evidence type="ECO:0000313" key="3">
    <source>
        <dbReference type="Proteomes" id="UP001234989"/>
    </source>
</evidence>
<gene>
    <name evidence="2" type="ORF">MTR67_026211</name>
</gene>
<dbReference type="InterPro" id="IPR053151">
    <property type="entry name" value="RNase_H-like"/>
</dbReference>
<dbReference type="PROSITE" id="PS50879">
    <property type="entry name" value="RNASE_H_1"/>
    <property type="match status" value="1"/>
</dbReference>
<dbReference type="SUPFAM" id="SSF53098">
    <property type="entry name" value="Ribonuclease H-like"/>
    <property type="match status" value="1"/>
</dbReference>
<dbReference type="GO" id="GO:0004523">
    <property type="term" value="F:RNA-DNA hybrid ribonuclease activity"/>
    <property type="evidence" value="ECO:0007669"/>
    <property type="project" value="InterPro"/>
</dbReference>